<dbReference type="GO" id="GO:0019563">
    <property type="term" value="P:glycerol catabolic process"/>
    <property type="evidence" value="ECO:0007669"/>
    <property type="project" value="TreeGrafter"/>
</dbReference>
<dbReference type="InterPro" id="IPR022896">
    <property type="entry name" value="TrioseP_Isoase_bac/euk"/>
</dbReference>
<dbReference type="PROSITE" id="PS00171">
    <property type="entry name" value="TIM_1"/>
    <property type="match status" value="1"/>
</dbReference>
<evidence type="ECO:0000313" key="9">
    <source>
        <dbReference type="EMBL" id="QDU22415.1"/>
    </source>
</evidence>
<evidence type="ECO:0000256" key="6">
    <source>
        <dbReference type="ARBA" id="ARBA00023235"/>
    </source>
</evidence>
<dbReference type="InterPro" id="IPR020861">
    <property type="entry name" value="Triosephosphate_isomerase_AS"/>
</dbReference>
<dbReference type="GO" id="GO:0006094">
    <property type="term" value="P:gluconeogenesis"/>
    <property type="evidence" value="ECO:0007669"/>
    <property type="project" value="UniProtKB-UniRule"/>
</dbReference>
<evidence type="ECO:0000256" key="8">
    <source>
        <dbReference type="RuleBase" id="RU363013"/>
    </source>
</evidence>
<dbReference type="GO" id="GO:0046166">
    <property type="term" value="P:glyceraldehyde-3-phosphate biosynthetic process"/>
    <property type="evidence" value="ECO:0007669"/>
    <property type="project" value="TreeGrafter"/>
</dbReference>
<comment type="subunit">
    <text evidence="7 8">Homodimer.</text>
</comment>
<keyword evidence="5 7" id="KW-0324">Glycolysis</keyword>
<feature type="active site" description="Electrophile" evidence="7">
    <location>
        <position position="96"/>
    </location>
</feature>
<keyword evidence="3 7" id="KW-0312">Gluconeogenesis</keyword>
<evidence type="ECO:0000256" key="4">
    <source>
        <dbReference type="ARBA" id="ARBA00022490"/>
    </source>
</evidence>
<keyword evidence="4 7" id="KW-0963">Cytoplasm</keyword>
<dbReference type="FunFam" id="3.20.20.70:FF:000016">
    <property type="entry name" value="Triosephosphate isomerase"/>
    <property type="match status" value="1"/>
</dbReference>
<protein>
    <recommendedName>
        <fullName evidence="7 8">Triosephosphate isomerase</fullName>
        <shortName evidence="7">TIM</shortName>
        <shortName evidence="7">TPI</shortName>
        <ecNumber evidence="7 8">5.3.1.1</ecNumber>
    </recommendedName>
    <alternativeName>
        <fullName evidence="7">Triose-phosphate isomerase</fullName>
    </alternativeName>
</protein>
<dbReference type="Proteomes" id="UP000319576">
    <property type="component" value="Chromosome"/>
</dbReference>
<evidence type="ECO:0000256" key="5">
    <source>
        <dbReference type="ARBA" id="ARBA00023152"/>
    </source>
</evidence>
<dbReference type="CDD" id="cd00311">
    <property type="entry name" value="TIM"/>
    <property type="match status" value="1"/>
</dbReference>
<dbReference type="HAMAP" id="MF_00147_B">
    <property type="entry name" value="TIM_B"/>
    <property type="match status" value="1"/>
</dbReference>
<dbReference type="GO" id="GO:0004807">
    <property type="term" value="F:triose-phosphate isomerase activity"/>
    <property type="evidence" value="ECO:0007669"/>
    <property type="project" value="UniProtKB-UniRule"/>
</dbReference>
<organism evidence="9 10">
    <name type="scientific">Urbifossiella limnaea</name>
    <dbReference type="NCBI Taxonomy" id="2528023"/>
    <lineage>
        <taxon>Bacteria</taxon>
        <taxon>Pseudomonadati</taxon>
        <taxon>Planctomycetota</taxon>
        <taxon>Planctomycetia</taxon>
        <taxon>Gemmatales</taxon>
        <taxon>Gemmataceae</taxon>
        <taxon>Urbifossiella</taxon>
    </lineage>
</organism>
<evidence type="ECO:0000256" key="7">
    <source>
        <dbReference type="HAMAP-Rule" id="MF_00147"/>
    </source>
</evidence>
<keyword evidence="6 7" id="KW-0413">Isomerase</keyword>
<feature type="binding site" evidence="7">
    <location>
        <position position="174"/>
    </location>
    <ligand>
        <name>substrate</name>
    </ligand>
</feature>
<dbReference type="GO" id="GO:0005829">
    <property type="term" value="C:cytosol"/>
    <property type="evidence" value="ECO:0007669"/>
    <property type="project" value="TreeGrafter"/>
</dbReference>
<dbReference type="InterPro" id="IPR035990">
    <property type="entry name" value="TIM_sf"/>
</dbReference>
<evidence type="ECO:0000256" key="2">
    <source>
        <dbReference type="ARBA" id="ARBA00007422"/>
    </source>
</evidence>
<dbReference type="PANTHER" id="PTHR21139">
    <property type="entry name" value="TRIOSEPHOSPHATE ISOMERASE"/>
    <property type="match status" value="1"/>
</dbReference>
<dbReference type="AlphaFoldDB" id="A0A517XY35"/>
<proteinExistence type="inferred from homology"/>
<dbReference type="RefSeq" id="WP_145242127.1">
    <property type="nucleotide sequence ID" value="NZ_CP036273.1"/>
</dbReference>
<dbReference type="EMBL" id="CP036273">
    <property type="protein sequence ID" value="QDU22415.1"/>
    <property type="molecule type" value="Genomic_DNA"/>
</dbReference>
<feature type="active site" description="Proton acceptor" evidence="7">
    <location>
        <position position="168"/>
    </location>
</feature>
<evidence type="ECO:0000256" key="3">
    <source>
        <dbReference type="ARBA" id="ARBA00022432"/>
    </source>
</evidence>
<comment type="subcellular location">
    <subcellularLocation>
        <location evidence="7 8">Cytoplasm</location>
    </subcellularLocation>
</comment>
<dbReference type="PROSITE" id="PS51440">
    <property type="entry name" value="TIM_2"/>
    <property type="match status" value="1"/>
</dbReference>
<reference evidence="9 10" key="1">
    <citation type="submission" date="2019-02" db="EMBL/GenBank/DDBJ databases">
        <title>Deep-cultivation of Planctomycetes and their phenomic and genomic characterization uncovers novel biology.</title>
        <authorList>
            <person name="Wiegand S."/>
            <person name="Jogler M."/>
            <person name="Boedeker C."/>
            <person name="Pinto D."/>
            <person name="Vollmers J."/>
            <person name="Rivas-Marin E."/>
            <person name="Kohn T."/>
            <person name="Peeters S.H."/>
            <person name="Heuer A."/>
            <person name="Rast P."/>
            <person name="Oberbeckmann S."/>
            <person name="Bunk B."/>
            <person name="Jeske O."/>
            <person name="Meyerdierks A."/>
            <person name="Storesund J.E."/>
            <person name="Kallscheuer N."/>
            <person name="Luecker S."/>
            <person name="Lage O.M."/>
            <person name="Pohl T."/>
            <person name="Merkel B.J."/>
            <person name="Hornburger P."/>
            <person name="Mueller R.-W."/>
            <person name="Bruemmer F."/>
            <person name="Labrenz M."/>
            <person name="Spormann A.M."/>
            <person name="Op den Camp H."/>
            <person name="Overmann J."/>
            <person name="Amann R."/>
            <person name="Jetten M.S.M."/>
            <person name="Mascher T."/>
            <person name="Medema M.H."/>
            <person name="Devos D.P."/>
            <person name="Kaster A.-K."/>
            <person name="Ovreas L."/>
            <person name="Rohde M."/>
            <person name="Galperin M.Y."/>
            <person name="Jogler C."/>
        </authorList>
    </citation>
    <scope>NUCLEOTIDE SEQUENCE [LARGE SCALE GENOMIC DNA]</scope>
    <source>
        <strain evidence="9 10">ETA_A1</strain>
    </source>
</reference>
<sequence length="252" mass="26321">MPRRKLIAGNWKMNTTRAEAVTLAKAVAAGVGASPACDVAVIPPFPWLVPVADALAGTAVALGAQDVYSETKGAFTGEVSPGMLLEVGCKYTLVGHSERRHVIGETDAATNQKVHAALEAGLHVILCIGETLAERERNLQERVFQRQVYAACAGLTDEQFARLIFAYEPVWAIGTGKVATPELAQEAHKNIRARMGMLYGDNIAAALPILYGGSLTGESAPGLFAQPDIDGGLVGGASLKADAFLKIVAAAG</sequence>
<evidence type="ECO:0000256" key="1">
    <source>
        <dbReference type="ARBA" id="ARBA00004680"/>
    </source>
</evidence>
<evidence type="ECO:0000313" key="10">
    <source>
        <dbReference type="Proteomes" id="UP000319576"/>
    </source>
</evidence>
<dbReference type="GO" id="GO:0006096">
    <property type="term" value="P:glycolytic process"/>
    <property type="evidence" value="ECO:0007669"/>
    <property type="project" value="UniProtKB-UniRule"/>
</dbReference>
<keyword evidence="10" id="KW-1185">Reference proteome</keyword>
<dbReference type="OrthoDB" id="9809429at2"/>
<dbReference type="UniPathway" id="UPA00109">
    <property type="reaction ID" value="UER00189"/>
</dbReference>
<dbReference type="SUPFAM" id="SSF51351">
    <property type="entry name" value="Triosephosphate isomerase (TIM)"/>
    <property type="match status" value="1"/>
</dbReference>
<gene>
    <name evidence="7" type="primary">tpiA</name>
    <name evidence="9" type="ORF">ETAA1_43950</name>
</gene>
<feature type="binding site" evidence="7">
    <location>
        <position position="214"/>
    </location>
    <ligand>
        <name>substrate</name>
    </ligand>
</feature>
<comment type="pathway">
    <text evidence="7 8">Carbohydrate biosynthesis; gluconeogenesis.</text>
</comment>
<dbReference type="NCBIfam" id="TIGR00419">
    <property type="entry name" value="tim"/>
    <property type="match status" value="1"/>
</dbReference>
<dbReference type="InterPro" id="IPR000652">
    <property type="entry name" value="Triosephosphate_isomerase"/>
</dbReference>
<comment type="pathway">
    <text evidence="1 7 8">Carbohydrate degradation; glycolysis; D-glyceraldehyde 3-phosphate from glycerone phosphate: step 1/1.</text>
</comment>
<comment type="catalytic activity">
    <reaction evidence="7 8">
        <text>D-glyceraldehyde 3-phosphate = dihydroxyacetone phosphate</text>
        <dbReference type="Rhea" id="RHEA:18585"/>
        <dbReference type="ChEBI" id="CHEBI:57642"/>
        <dbReference type="ChEBI" id="CHEBI:59776"/>
        <dbReference type="EC" id="5.3.1.1"/>
    </reaction>
</comment>
<feature type="binding site" evidence="7">
    <location>
        <begin position="10"/>
        <end position="12"/>
    </location>
    <ligand>
        <name>substrate</name>
    </ligand>
</feature>
<dbReference type="Gene3D" id="3.20.20.70">
    <property type="entry name" value="Aldolase class I"/>
    <property type="match status" value="1"/>
</dbReference>
<dbReference type="KEGG" id="uli:ETAA1_43950"/>
<comment type="similarity">
    <text evidence="2 7 8">Belongs to the triosephosphate isomerase family.</text>
</comment>
<dbReference type="Pfam" id="PF00121">
    <property type="entry name" value="TIM"/>
    <property type="match status" value="1"/>
</dbReference>
<accession>A0A517XY35</accession>
<comment type="function">
    <text evidence="7">Involved in the gluconeogenesis. Catalyzes stereospecifically the conversion of dihydroxyacetone phosphate (DHAP) to D-glyceraldehyde-3-phosphate (G3P).</text>
</comment>
<feature type="binding site" evidence="7">
    <location>
        <begin position="235"/>
        <end position="236"/>
    </location>
    <ligand>
        <name>substrate</name>
    </ligand>
</feature>
<dbReference type="UniPathway" id="UPA00138"/>
<name>A0A517XY35_9BACT</name>
<dbReference type="InterPro" id="IPR013785">
    <property type="entry name" value="Aldolase_TIM"/>
</dbReference>
<dbReference type="EC" id="5.3.1.1" evidence="7 8"/>
<dbReference type="PANTHER" id="PTHR21139:SF42">
    <property type="entry name" value="TRIOSEPHOSPHATE ISOMERASE"/>
    <property type="match status" value="1"/>
</dbReference>